<dbReference type="GO" id="GO:0003723">
    <property type="term" value="F:RNA binding"/>
    <property type="evidence" value="ECO:0007669"/>
    <property type="project" value="InterPro"/>
</dbReference>
<feature type="repeat" description="PPR" evidence="2">
    <location>
        <begin position="116"/>
        <end position="150"/>
    </location>
</feature>
<evidence type="ECO:0000256" key="2">
    <source>
        <dbReference type="PROSITE-ProRule" id="PRU00708"/>
    </source>
</evidence>
<dbReference type="Pfam" id="PF13812">
    <property type="entry name" value="PPR_3"/>
    <property type="match status" value="1"/>
</dbReference>
<organism evidence="4">
    <name type="scientific">Selaginella moellendorffii</name>
    <name type="common">Spikemoss</name>
    <dbReference type="NCBI Taxonomy" id="88036"/>
    <lineage>
        <taxon>Eukaryota</taxon>
        <taxon>Viridiplantae</taxon>
        <taxon>Streptophyta</taxon>
        <taxon>Embryophyta</taxon>
        <taxon>Tracheophyta</taxon>
        <taxon>Lycopodiopsida</taxon>
        <taxon>Selaginellales</taxon>
        <taxon>Selaginellaceae</taxon>
        <taxon>Selaginella</taxon>
    </lineage>
</organism>
<protein>
    <recommendedName>
        <fullName evidence="5">Pentacotripeptide-repeat region of PRORP domain-containing protein</fullName>
    </recommendedName>
</protein>
<dbReference type="HOGENOM" id="CLU_002706_0_0_1"/>
<evidence type="ECO:0000313" key="3">
    <source>
        <dbReference type="EMBL" id="EFJ26159.1"/>
    </source>
</evidence>
<dbReference type="KEGG" id="smo:SELMODRAFT_413277"/>
<dbReference type="InParanoid" id="D8RNX9"/>
<dbReference type="InterPro" id="IPR011990">
    <property type="entry name" value="TPR-like_helical_dom_sf"/>
</dbReference>
<dbReference type="Gramene" id="EFJ26159">
    <property type="protein sequence ID" value="EFJ26159"/>
    <property type="gene ID" value="SELMODRAFT_413277"/>
</dbReference>
<proteinExistence type="predicted"/>
<dbReference type="GO" id="GO:0009451">
    <property type="term" value="P:RNA modification"/>
    <property type="evidence" value="ECO:0007669"/>
    <property type="project" value="InterPro"/>
</dbReference>
<dbReference type="EMBL" id="GL377585">
    <property type="protein sequence ID" value="EFJ26159.1"/>
    <property type="molecule type" value="Genomic_DNA"/>
</dbReference>
<dbReference type="Gene3D" id="1.25.40.10">
    <property type="entry name" value="Tetratricopeptide repeat domain"/>
    <property type="match status" value="2"/>
</dbReference>
<keyword evidence="4" id="KW-1185">Reference proteome</keyword>
<evidence type="ECO:0000313" key="4">
    <source>
        <dbReference type="Proteomes" id="UP000001514"/>
    </source>
</evidence>
<dbReference type="Pfam" id="PF01535">
    <property type="entry name" value="PPR"/>
    <property type="match status" value="3"/>
</dbReference>
<evidence type="ECO:0008006" key="5">
    <source>
        <dbReference type="Google" id="ProtNLM"/>
    </source>
</evidence>
<dbReference type="FunFam" id="1.25.40.10:FF:000158">
    <property type="entry name" value="pentatricopeptide repeat-containing protein At2g33680"/>
    <property type="match status" value="1"/>
</dbReference>
<dbReference type="PANTHER" id="PTHR47926">
    <property type="entry name" value="PENTATRICOPEPTIDE REPEAT-CONTAINING PROTEIN"/>
    <property type="match status" value="1"/>
</dbReference>
<dbReference type="GO" id="GO:0048731">
    <property type="term" value="P:system development"/>
    <property type="evidence" value="ECO:0007669"/>
    <property type="project" value="UniProtKB-ARBA"/>
</dbReference>
<accession>D8RNX9</accession>
<dbReference type="InterPro" id="IPR002885">
    <property type="entry name" value="PPR_rpt"/>
</dbReference>
<reference evidence="3 4" key="1">
    <citation type="journal article" date="2011" name="Science">
        <title>The Selaginella genome identifies genetic changes associated with the evolution of vascular plants.</title>
        <authorList>
            <person name="Banks J.A."/>
            <person name="Nishiyama T."/>
            <person name="Hasebe M."/>
            <person name="Bowman J.L."/>
            <person name="Gribskov M."/>
            <person name="dePamphilis C."/>
            <person name="Albert V.A."/>
            <person name="Aono N."/>
            <person name="Aoyama T."/>
            <person name="Ambrose B.A."/>
            <person name="Ashton N.W."/>
            <person name="Axtell M.J."/>
            <person name="Barker E."/>
            <person name="Barker M.S."/>
            <person name="Bennetzen J.L."/>
            <person name="Bonawitz N.D."/>
            <person name="Chapple C."/>
            <person name="Cheng C."/>
            <person name="Correa L.G."/>
            <person name="Dacre M."/>
            <person name="DeBarry J."/>
            <person name="Dreyer I."/>
            <person name="Elias M."/>
            <person name="Engstrom E.M."/>
            <person name="Estelle M."/>
            <person name="Feng L."/>
            <person name="Finet C."/>
            <person name="Floyd S.K."/>
            <person name="Frommer W.B."/>
            <person name="Fujita T."/>
            <person name="Gramzow L."/>
            <person name="Gutensohn M."/>
            <person name="Harholt J."/>
            <person name="Hattori M."/>
            <person name="Heyl A."/>
            <person name="Hirai T."/>
            <person name="Hiwatashi Y."/>
            <person name="Ishikawa M."/>
            <person name="Iwata M."/>
            <person name="Karol K.G."/>
            <person name="Koehler B."/>
            <person name="Kolukisaoglu U."/>
            <person name="Kubo M."/>
            <person name="Kurata T."/>
            <person name="Lalonde S."/>
            <person name="Li K."/>
            <person name="Li Y."/>
            <person name="Litt A."/>
            <person name="Lyons E."/>
            <person name="Manning G."/>
            <person name="Maruyama T."/>
            <person name="Michael T.P."/>
            <person name="Mikami K."/>
            <person name="Miyazaki S."/>
            <person name="Morinaga S."/>
            <person name="Murata T."/>
            <person name="Mueller-Roeber B."/>
            <person name="Nelson D.R."/>
            <person name="Obara M."/>
            <person name="Oguri Y."/>
            <person name="Olmstead R.G."/>
            <person name="Onodera N."/>
            <person name="Petersen B.L."/>
            <person name="Pils B."/>
            <person name="Prigge M."/>
            <person name="Rensing S.A."/>
            <person name="Riano-Pachon D.M."/>
            <person name="Roberts A.W."/>
            <person name="Sato Y."/>
            <person name="Scheller H.V."/>
            <person name="Schulz B."/>
            <person name="Schulz C."/>
            <person name="Shakirov E.V."/>
            <person name="Shibagaki N."/>
            <person name="Shinohara N."/>
            <person name="Shippen D.E."/>
            <person name="Soerensen I."/>
            <person name="Sotooka R."/>
            <person name="Sugimoto N."/>
            <person name="Sugita M."/>
            <person name="Sumikawa N."/>
            <person name="Tanurdzic M."/>
            <person name="Theissen G."/>
            <person name="Ulvskov P."/>
            <person name="Wakazuki S."/>
            <person name="Weng J.K."/>
            <person name="Willats W.W."/>
            <person name="Wipf D."/>
            <person name="Wolf P.G."/>
            <person name="Yang L."/>
            <person name="Zimmer A.D."/>
            <person name="Zhu Q."/>
            <person name="Mitros T."/>
            <person name="Hellsten U."/>
            <person name="Loque D."/>
            <person name="Otillar R."/>
            <person name="Salamov A."/>
            <person name="Schmutz J."/>
            <person name="Shapiro H."/>
            <person name="Lindquist E."/>
            <person name="Lucas S."/>
            <person name="Rokhsar D."/>
            <person name="Grigoriev I.V."/>
        </authorList>
    </citation>
    <scope>NUCLEOTIDE SEQUENCE [LARGE SCALE GENOMIC DNA]</scope>
</reference>
<gene>
    <name evidence="3" type="ORF">SELMODRAFT_413277</name>
</gene>
<dbReference type="eggNOG" id="KOG4197">
    <property type="taxonomic scope" value="Eukaryota"/>
</dbReference>
<dbReference type="PROSITE" id="PS51375">
    <property type="entry name" value="PPR"/>
    <property type="match status" value="1"/>
</dbReference>
<dbReference type="Proteomes" id="UP000001514">
    <property type="component" value="Unassembled WGS sequence"/>
</dbReference>
<dbReference type="PANTHER" id="PTHR47926:SF533">
    <property type="entry name" value="DYW DOMAIN-CONTAINING PROTEIN"/>
    <property type="match status" value="1"/>
</dbReference>
<dbReference type="InterPro" id="IPR046960">
    <property type="entry name" value="PPR_At4g14850-like_plant"/>
</dbReference>
<sequence>MPDDAKLVFDRMRERDALSWVLVARATAAAGSLVVLEQLLGKIPSHSLVARNVALHAAARGGDLPGAASMFASQELCYHRDLFSWTTMVMALAEQQHSPKNLDLAREVFTRMACWDVTAWNAMLAGYSRAGDSPGTKLLFDEMPERDLVSWTSLLAVCSDDALNAAMHRVPARDVAVSGSSESSLSAMRGVHEIIAEVDDGRLLAQVTKVANAVLNMYAKRGMLQAAREVFDAMQAQARDVVTWSTLIAANGSACFTPAALEQTLDLFGTMQLQGIQADAITFVSLLAACSQAGHLVHAMALFAAVAARDFAGVAASLEHYVCLIDALARAGELSQAHELLECMPFEPNALAWQTLLGCAKDQLDLCRGQESFRHLVLLFPPGAPSLASAYTLLLQISFSCDAG</sequence>
<dbReference type="STRING" id="88036.D8RNX9"/>
<keyword evidence="1" id="KW-0677">Repeat</keyword>
<evidence type="ECO:0000256" key="1">
    <source>
        <dbReference type="ARBA" id="ARBA00022737"/>
    </source>
</evidence>
<dbReference type="AlphaFoldDB" id="D8RNX9"/>
<dbReference type="NCBIfam" id="TIGR00756">
    <property type="entry name" value="PPR"/>
    <property type="match status" value="2"/>
</dbReference>
<name>D8RNX9_SELML</name>